<dbReference type="AlphaFoldDB" id="A0AAV4TYR2"/>
<dbReference type="EMBL" id="BPLR01012029">
    <property type="protein sequence ID" value="GIY50816.1"/>
    <property type="molecule type" value="Genomic_DNA"/>
</dbReference>
<sequence>MSSSTIVLFSIVLSMFGNNYSQHIQILTPPVVELPHPYSYGYSFGDELEYRDVEYIADAEGFRPIIRSNEPGMSNQAAADTTYLVQPPPPAAVVQGLRKVGPLK</sequence>
<feature type="signal peptide" evidence="1">
    <location>
        <begin position="1"/>
        <end position="21"/>
    </location>
</feature>
<feature type="chain" id="PRO_5043371763" evidence="1">
    <location>
        <begin position="22"/>
        <end position="104"/>
    </location>
</feature>
<organism evidence="2 3">
    <name type="scientific">Caerostris extrusa</name>
    <name type="common">Bark spider</name>
    <name type="synonym">Caerostris bankana</name>
    <dbReference type="NCBI Taxonomy" id="172846"/>
    <lineage>
        <taxon>Eukaryota</taxon>
        <taxon>Metazoa</taxon>
        <taxon>Ecdysozoa</taxon>
        <taxon>Arthropoda</taxon>
        <taxon>Chelicerata</taxon>
        <taxon>Arachnida</taxon>
        <taxon>Araneae</taxon>
        <taxon>Araneomorphae</taxon>
        <taxon>Entelegynae</taxon>
        <taxon>Araneoidea</taxon>
        <taxon>Araneidae</taxon>
        <taxon>Caerostris</taxon>
    </lineage>
</organism>
<keyword evidence="1" id="KW-0732">Signal</keyword>
<accession>A0AAV4TYR2</accession>
<evidence type="ECO:0000256" key="1">
    <source>
        <dbReference type="SAM" id="SignalP"/>
    </source>
</evidence>
<gene>
    <name evidence="2" type="ORF">CEXT_330161</name>
</gene>
<reference evidence="2 3" key="1">
    <citation type="submission" date="2021-06" db="EMBL/GenBank/DDBJ databases">
        <title>Caerostris extrusa draft genome.</title>
        <authorList>
            <person name="Kono N."/>
            <person name="Arakawa K."/>
        </authorList>
    </citation>
    <scope>NUCLEOTIDE SEQUENCE [LARGE SCALE GENOMIC DNA]</scope>
</reference>
<keyword evidence="3" id="KW-1185">Reference proteome</keyword>
<dbReference type="Proteomes" id="UP001054945">
    <property type="component" value="Unassembled WGS sequence"/>
</dbReference>
<evidence type="ECO:0000313" key="2">
    <source>
        <dbReference type="EMBL" id="GIY50816.1"/>
    </source>
</evidence>
<name>A0AAV4TYR2_CAEEX</name>
<comment type="caution">
    <text evidence="2">The sequence shown here is derived from an EMBL/GenBank/DDBJ whole genome shotgun (WGS) entry which is preliminary data.</text>
</comment>
<evidence type="ECO:0000313" key="3">
    <source>
        <dbReference type="Proteomes" id="UP001054945"/>
    </source>
</evidence>
<proteinExistence type="predicted"/>
<protein>
    <submittedName>
        <fullName evidence="2">Uncharacterized protein</fullName>
    </submittedName>
</protein>